<reference evidence="4 5" key="1">
    <citation type="submission" date="2017-06" db="EMBL/GenBank/DDBJ databases">
        <authorList>
            <person name="Kim H.J."/>
            <person name="Triplett B.A."/>
        </authorList>
    </citation>
    <scope>NUCLEOTIDE SEQUENCE [LARGE SCALE GENOMIC DNA]</scope>
    <source>
        <strain evidence="4 5">13146</strain>
    </source>
</reference>
<dbReference type="InterPro" id="IPR036291">
    <property type="entry name" value="NAD(P)-bd_dom_sf"/>
</dbReference>
<comment type="caution">
    <text evidence="4">The sequence shown here is derived from an EMBL/GenBank/DDBJ whole genome shotgun (WGS) entry which is preliminary data.</text>
</comment>
<dbReference type="SUPFAM" id="SSF51735">
    <property type="entry name" value="NAD(P)-binding Rossmann-fold domains"/>
    <property type="match status" value="1"/>
</dbReference>
<dbReference type="InterPro" id="IPR010099">
    <property type="entry name" value="SDR39U1"/>
</dbReference>
<dbReference type="InterPro" id="IPR001509">
    <property type="entry name" value="Epimerase_deHydtase"/>
</dbReference>
<sequence>MQILVTGGTGFIGSRLRTRLLAEGHDPIVLTRRPGRNPQPGVRSVAALDEVGPVQAVVNLAGEPLMEGRWTDERKQALRDSRIGTTQALLAWMAALPERPRVLVSGSAIGWYGPRDSAPLDETASPGHDFAAMLCRHWEAEAFKAEALGVRTCVLRTGIVLERGGGALQKMLPPFRMGLGGPMGDGRQWMSWIHREDLVGMILWLLTRDQARGAYNGTAPGTVTNRTFATTLGEVLHRPARLTTPAFALKLGFGEMSGLLLTGQNVQPAHALAEGFVFQYPSLEAALQAIVGAPDR</sequence>
<evidence type="ECO:0000259" key="2">
    <source>
        <dbReference type="Pfam" id="PF01370"/>
    </source>
</evidence>
<dbReference type="Proteomes" id="UP000198157">
    <property type="component" value="Unassembled WGS sequence"/>
</dbReference>
<organism evidence="4 5">
    <name type="scientific">Stenotrophomonas maltophilia</name>
    <name type="common">Pseudomonas maltophilia</name>
    <name type="synonym">Xanthomonas maltophilia</name>
    <dbReference type="NCBI Taxonomy" id="40324"/>
    <lineage>
        <taxon>Bacteria</taxon>
        <taxon>Pseudomonadati</taxon>
        <taxon>Pseudomonadota</taxon>
        <taxon>Gammaproteobacteria</taxon>
        <taxon>Lysobacterales</taxon>
        <taxon>Lysobacteraceae</taxon>
        <taxon>Stenotrophomonas</taxon>
        <taxon>Stenotrophomonas maltophilia group</taxon>
    </lineage>
</organism>
<dbReference type="Gene3D" id="3.40.50.720">
    <property type="entry name" value="NAD(P)-binding Rossmann-like Domain"/>
    <property type="match status" value="1"/>
</dbReference>
<dbReference type="CDD" id="cd05242">
    <property type="entry name" value="SDR_a8"/>
    <property type="match status" value="1"/>
</dbReference>
<dbReference type="InterPro" id="IPR013549">
    <property type="entry name" value="DUF1731"/>
</dbReference>
<dbReference type="AlphaFoldDB" id="A0A246HN15"/>
<comment type="similarity">
    <text evidence="1">Belongs to the NAD(P)-dependent epimerase/dehydratase family. SDR39U1 subfamily.</text>
</comment>
<evidence type="ECO:0000313" key="5">
    <source>
        <dbReference type="Proteomes" id="UP000198157"/>
    </source>
</evidence>
<feature type="domain" description="DUF1731" evidence="3">
    <location>
        <begin position="244"/>
        <end position="290"/>
    </location>
</feature>
<gene>
    <name evidence="4" type="ORF">CEE60_11415</name>
</gene>
<proteinExistence type="inferred from homology"/>
<dbReference type="PANTHER" id="PTHR11092:SF0">
    <property type="entry name" value="EPIMERASE FAMILY PROTEIN SDR39U1"/>
    <property type="match status" value="1"/>
</dbReference>
<feature type="domain" description="NAD-dependent epimerase/dehydratase" evidence="2">
    <location>
        <begin position="3"/>
        <end position="216"/>
    </location>
</feature>
<dbReference type="Pfam" id="PF01370">
    <property type="entry name" value="Epimerase"/>
    <property type="match status" value="1"/>
</dbReference>
<accession>A0A246HN15</accession>
<evidence type="ECO:0000259" key="3">
    <source>
        <dbReference type="Pfam" id="PF08338"/>
    </source>
</evidence>
<dbReference type="NCBIfam" id="TIGR01777">
    <property type="entry name" value="yfcH"/>
    <property type="match status" value="1"/>
</dbReference>
<evidence type="ECO:0000313" key="4">
    <source>
        <dbReference type="EMBL" id="OWQ53019.1"/>
    </source>
</evidence>
<protein>
    <submittedName>
        <fullName evidence="4">TIGR01777 family protein</fullName>
    </submittedName>
</protein>
<dbReference type="PANTHER" id="PTHR11092">
    <property type="entry name" value="SUGAR NUCLEOTIDE EPIMERASE RELATED"/>
    <property type="match status" value="1"/>
</dbReference>
<dbReference type="OrthoDB" id="9771302at2"/>
<dbReference type="Pfam" id="PF08338">
    <property type="entry name" value="DUF1731"/>
    <property type="match status" value="1"/>
</dbReference>
<name>A0A246HN15_STEMA</name>
<evidence type="ECO:0000256" key="1">
    <source>
        <dbReference type="ARBA" id="ARBA00009353"/>
    </source>
</evidence>
<dbReference type="EMBL" id="NIVS01000022">
    <property type="protein sequence ID" value="OWQ53019.1"/>
    <property type="molecule type" value="Genomic_DNA"/>
</dbReference>